<protein>
    <submittedName>
        <fullName evidence="1">Uncharacterized protein</fullName>
    </submittedName>
</protein>
<accession>A0AC60QLK9</accession>
<reference evidence="1 2" key="1">
    <citation type="journal article" date="2020" name="Cell">
        <title>Large-Scale Comparative Analyses of Tick Genomes Elucidate Their Genetic Diversity and Vector Capacities.</title>
        <authorList>
            <consortium name="Tick Genome and Microbiome Consortium (TIGMIC)"/>
            <person name="Jia N."/>
            <person name="Wang J."/>
            <person name="Shi W."/>
            <person name="Du L."/>
            <person name="Sun Y."/>
            <person name="Zhan W."/>
            <person name="Jiang J.F."/>
            <person name="Wang Q."/>
            <person name="Zhang B."/>
            <person name="Ji P."/>
            <person name="Bell-Sakyi L."/>
            <person name="Cui X.M."/>
            <person name="Yuan T.T."/>
            <person name="Jiang B.G."/>
            <person name="Yang W.F."/>
            <person name="Lam T.T."/>
            <person name="Chang Q.C."/>
            <person name="Ding S.J."/>
            <person name="Wang X.J."/>
            <person name="Zhu J.G."/>
            <person name="Ruan X.D."/>
            <person name="Zhao L."/>
            <person name="Wei J.T."/>
            <person name="Ye R.Z."/>
            <person name="Que T.C."/>
            <person name="Du C.H."/>
            <person name="Zhou Y.H."/>
            <person name="Cheng J.X."/>
            <person name="Dai P.F."/>
            <person name="Guo W.B."/>
            <person name="Han X.H."/>
            <person name="Huang E.J."/>
            <person name="Li L.F."/>
            <person name="Wei W."/>
            <person name="Gao Y.C."/>
            <person name="Liu J.Z."/>
            <person name="Shao H.Z."/>
            <person name="Wang X."/>
            <person name="Wang C.C."/>
            <person name="Yang T.C."/>
            <person name="Huo Q.B."/>
            <person name="Li W."/>
            <person name="Chen H.Y."/>
            <person name="Chen S.E."/>
            <person name="Zhou L.G."/>
            <person name="Ni X.B."/>
            <person name="Tian J.H."/>
            <person name="Sheng Y."/>
            <person name="Liu T."/>
            <person name="Pan Y.S."/>
            <person name="Xia L.Y."/>
            <person name="Li J."/>
            <person name="Zhao F."/>
            <person name="Cao W.C."/>
        </authorList>
    </citation>
    <scope>NUCLEOTIDE SEQUENCE [LARGE SCALE GENOMIC DNA]</scope>
    <source>
        <strain evidence="1">Iper-2018</strain>
    </source>
</reference>
<dbReference type="EMBL" id="JABSTQ010007160">
    <property type="protein sequence ID" value="KAG0436147.1"/>
    <property type="molecule type" value="Genomic_DNA"/>
</dbReference>
<organism evidence="1 2">
    <name type="scientific">Ixodes persulcatus</name>
    <name type="common">Taiga tick</name>
    <dbReference type="NCBI Taxonomy" id="34615"/>
    <lineage>
        <taxon>Eukaryota</taxon>
        <taxon>Metazoa</taxon>
        <taxon>Ecdysozoa</taxon>
        <taxon>Arthropoda</taxon>
        <taxon>Chelicerata</taxon>
        <taxon>Arachnida</taxon>
        <taxon>Acari</taxon>
        <taxon>Parasitiformes</taxon>
        <taxon>Ixodida</taxon>
        <taxon>Ixodoidea</taxon>
        <taxon>Ixodidae</taxon>
        <taxon>Ixodinae</taxon>
        <taxon>Ixodes</taxon>
    </lineage>
</organism>
<evidence type="ECO:0000313" key="2">
    <source>
        <dbReference type="Proteomes" id="UP000805193"/>
    </source>
</evidence>
<gene>
    <name evidence="1" type="ORF">HPB47_018117</name>
</gene>
<sequence>MDEPALPAFPKQAATAETGVPMPPTCTFSIKRAPESRLIKPVQLADHRGLESNKGAPCSPPSYEGDEGVASQCGDRRPNAANIARAAATGDRAEDSRPCFQAGLEVPSPAEGSPPPVQVAPLTATTASANTPSSTPLTGTLCLHAEIPKYSGYADTNSIANFLNEFREQKTVFEMSEVELLPRVLPIALTRSVATWHRRQPPFSTLQHFSEQFKIELLPPDNGARILDELKERTQNRDESLVEFVRALQTENVSRAIRQSHPQFHTYLRGRVFKSLDELAQAAHQIPADIPAELKYRPPPPPEACLEPSCAWTGTTSSPGQPHEQPRLKPSVMSPMLHHLVWRQLERPMMLPLTDYAATLLEPIAEMPQVQGDAPA</sequence>
<evidence type="ECO:0000313" key="1">
    <source>
        <dbReference type="EMBL" id="KAG0436147.1"/>
    </source>
</evidence>
<name>A0AC60QLK9_IXOPE</name>
<comment type="caution">
    <text evidence="1">The sequence shown here is derived from an EMBL/GenBank/DDBJ whole genome shotgun (WGS) entry which is preliminary data.</text>
</comment>
<proteinExistence type="predicted"/>
<dbReference type="Proteomes" id="UP000805193">
    <property type="component" value="Unassembled WGS sequence"/>
</dbReference>
<keyword evidence="2" id="KW-1185">Reference proteome</keyword>